<reference evidence="1 2" key="1">
    <citation type="journal article" date="2019" name="Commun. Biol.">
        <title>The bagworm genome reveals a unique fibroin gene that provides high tensile strength.</title>
        <authorList>
            <person name="Kono N."/>
            <person name="Nakamura H."/>
            <person name="Ohtoshi R."/>
            <person name="Tomita M."/>
            <person name="Numata K."/>
            <person name="Arakawa K."/>
        </authorList>
    </citation>
    <scope>NUCLEOTIDE SEQUENCE [LARGE SCALE GENOMIC DNA]</scope>
</reference>
<accession>A0A4C1T315</accession>
<name>A0A4C1T315_EUMVA</name>
<sequence>MQSVSIARTVKEIDIVSTSSWCHILSFSIPIVVALDSGSGLDLRTFRFCPDPGPALNFDLSAASHSDYGHALDSGSGLDLRIFRFCLDPGPALNFDLFIASHSDYGHALDSDSGLDLRTFRFCLDPGPALNFDLSAASHSDYGHAFDSNFDPTLDFDLGLIFNFDLGLDLQFYFSSCVKFRLCSRSRI</sequence>
<comment type="caution">
    <text evidence="1">The sequence shown here is derived from an EMBL/GenBank/DDBJ whole genome shotgun (WGS) entry which is preliminary data.</text>
</comment>
<proteinExistence type="predicted"/>
<dbReference type="Proteomes" id="UP000299102">
    <property type="component" value="Unassembled WGS sequence"/>
</dbReference>
<gene>
    <name evidence="1" type="ORF">EVAR_78280_1</name>
</gene>
<evidence type="ECO:0000313" key="1">
    <source>
        <dbReference type="EMBL" id="GBP08889.1"/>
    </source>
</evidence>
<dbReference type="AlphaFoldDB" id="A0A4C1T315"/>
<keyword evidence="2" id="KW-1185">Reference proteome</keyword>
<protein>
    <submittedName>
        <fullName evidence="1">Uncharacterized protein</fullName>
    </submittedName>
</protein>
<organism evidence="1 2">
    <name type="scientific">Eumeta variegata</name>
    <name type="common">Bagworm moth</name>
    <name type="synonym">Eumeta japonica</name>
    <dbReference type="NCBI Taxonomy" id="151549"/>
    <lineage>
        <taxon>Eukaryota</taxon>
        <taxon>Metazoa</taxon>
        <taxon>Ecdysozoa</taxon>
        <taxon>Arthropoda</taxon>
        <taxon>Hexapoda</taxon>
        <taxon>Insecta</taxon>
        <taxon>Pterygota</taxon>
        <taxon>Neoptera</taxon>
        <taxon>Endopterygota</taxon>
        <taxon>Lepidoptera</taxon>
        <taxon>Glossata</taxon>
        <taxon>Ditrysia</taxon>
        <taxon>Tineoidea</taxon>
        <taxon>Psychidae</taxon>
        <taxon>Oiketicinae</taxon>
        <taxon>Eumeta</taxon>
    </lineage>
</organism>
<dbReference type="EMBL" id="BGZK01000033">
    <property type="protein sequence ID" value="GBP08889.1"/>
    <property type="molecule type" value="Genomic_DNA"/>
</dbReference>
<evidence type="ECO:0000313" key="2">
    <source>
        <dbReference type="Proteomes" id="UP000299102"/>
    </source>
</evidence>